<name>A0A1H0UXH1_9PSEU</name>
<dbReference type="SUPFAM" id="SSF54593">
    <property type="entry name" value="Glyoxalase/Bleomycin resistance protein/Dihydroxybiphenyl dioxygenase"/>
    <property type="match status" value="1"/>
</dbReference>
<sequence length="124" mass="13652">MRINRFTVAVTVDDVVAGAEFYVRHFGFRTIVAEDFLAKLLHDDPAYELCLIKTGTFGEGPHAAGVVLALEVEDIEAEVARLEAEGVSITVPIQDEEWGERLCQVTDPNGLTVQLVQWVGERPA</sequence>
<evidence type="ECO:0000313" key="3">
    <source>
        <dbReference type="Proteomes" id="UP000199651"/>
    </source>
</evidence>
<dbReference type="Pfam" id="PF00903">
    <property type="entry name" value="Glyoxalase"/>
    <property type="match status" value="1"/>
</dbReference>
<accession>A0A1H0UXH1</accession>
<feature type="domain" description="VOC" evidence="1">
    <location>
        <begin position="2"/>
        <end position="118"/>
    </location>
</feature>
<dbReference type="OrthoDB" id="9798201at2"/>
<keyword evidence="3" id="KW-1185">Reference proteome</keyword>
<dbReference type="InterPro" id="IPR029068">
    <property type="entry name" value="Glyas_Bleomycin-R_OHBP_Dase"/>
</dbReference>
<dbReference type="InterPro" id="IPR037523">
    <property type="entry name" value="VOC_core"/>
</dbReference>
<proteinExistence type="predicted"/>
<dbReference type="STRING" id="504798.SAMN05421871_107264"/>
<dbReference type="AlphaFoldDB" id="A0A1H0UXH1"/>
<dbReference type="Gene3D" id="3.30.720.120">
    <property type="match status" value="1"/>
</dbReference>
<gene>
    <name evidence="2" type="ORF">SAMN05192558_112140</name>
</gene>
<dbReference type="InterPro" id="IPR004360">
    <property type="entry name" value="Glyas_Fos-R_dOase_dom"/>
</dbReference>
<reference evidence="3" key="1">
    <citation type="submission" date="2016-10" db="EMBL/GenBank/DDBJ databases">
        <authorList>
            <person name="Varghese N."/>
            <person name="Submissions S."/>
        </authorList>
    </citation>
    <scope>NUCLEOTIDE SEQUENCE [LARGE SCALE GENOMIC DNA]</scope>
    <source>
        <strain evidence="3">IBRC-M 10655</strain>
    </source>
</reference>
<dbReference type="Gene3D" id="3.30.720.110">
    <property type="match status" value="1"/>
</dbReference>
<organism evidence="2 3">
    <name type="scientific">Actinokineospora alba</name>
    <dbReference type="NCBI Taxonomy" id="504798"/>
    <lineage>
        <taxon>Bacteria</taxon>
        <taxon>Bacillati</taxon>
        <taxon>Actinomycetota</taxon>
        <taxon>Actinomycetes</taxon>
        <taxon>Pseudonocardiales</taxon>
        <taxon>Pseudonocardiaceae</taxon>
        <taxon>Actinokineospora</taxon>
    </lineage>
</organism>
<evidence type="ECO:0000259" key="1">
    <source>
        <dbReference type="PROSITE" id="PS51819"/>
    </source>
</evidence>
<evidence type="ECO:0000313" key="2">
    <source>
        <dbReference type="EMBL" id="SDP70989.1"/>
    </source>
</evidence>
<dbReference type="PROSITE" id="PS51819">
    <property type="entry name" value="VOC"/>
    <property type="match status" value="1"/>
</dbReference>
<dbReference type="EMBL" id="FNJB01000012">
    <property type="protein sequence ID" value="SDP70989.1"/>
    <property type="molecule type" value="Genomic_DNA"/>
</dbReference>
<dbReference type="RefSeq" id="WP_091382354.1">
    <property type="nucleotide sequence ID" value="NZ_FNDV01000007.1"/>
</dbReference>
<dbReference type="Proteomes" id="UP000199651">
    <property type="component" value="Unassembled WGS sequence"/>
</dbReference>
<protein>
    <submittedName>
        <fullName evidence="2">Uncharacterized conserved protein PhnB, glyoxalase superfamily</fullName>
    </submittedName>
</protein>